<keyword evidence="1" id="KW-0547">Nucleotide-binding</keyword>
<accession>A0A0A0KAC2</accession>
<dbReference type="Proteomes" id="UP000029981">
    <property type="component" value="Chromosome 7"/>
</dbReference>
<dbReference type="PROSITE" id="PS50011">
    <property type="entry name" value="PROTEIN_KINASE_DOM"/>
    <property type="match status" value="1"/>
</dbReference>
<dbReference type="Pfam" id="PF00069">
    <property type="entry name" value="Pkinase"/>
    <property type="match status" value="1"/>
</dbReference>
<reference evidence="3 4" key="1">
    <citation type="journal article" date="2009" name="Nat. Genet.">
        <title>The genome of the cucumber, Cucumis sativus L.</title>
        <authorList>
            <person name="Huang S."/>
            <person name="Li R."/>
            <person name="Zhang Z."/>
            <person name="Li L."/>
            <person name="Gu X."/>
            <person name="Fan W."/>
            <person name="Lucas W.J."/>
            <person name="Wang X."/>
            <person name="Xie B."/>
            <person name="Ni P."/>
            <person name="Ren Y."/>
            <person name="Zhu H."/>
            <person name="Li J."/>
            <person name="Lin K."/>
            <person name="Jin W."/>
            <person name="Fei Z."/>
            <person name="Li G."/>
            <person name="Staub J."/>
            <person name="Kilian A."/>
            <person name="van der Vossen E.A."/>
            <person name="Wu Y."/>
            <person name="Guo J."/>
            <person name="He J."/>
            <person name="Jia Z."/>
            <person name="Ren Y."/>
            <person name="Tian G."/>
            <person name="Lu Y."/>
            <person name="Ruan J."/>
            <person name="Qian W."/>
            <person name="Wang M."/>
            <person name="Huang Q."/>
            <person name="Li B."/>
            <person name="Xuan Z."/>
            <person name="Cao J."/>
            <person name="Asan"/>
            <person name="Wu Z."/>
            <person name="Zhang J."/>
            <person name="Cai Q."/>
            <person name="Bai Y."/>
            <person name="Zhao B."/>
            <person name="Han Y."/>
            <person name="Li Y."/>
            <person name="Li X."/>
            <person name="Wang S."/>
            <person name="Shi Q."/>
            <person name="Liu S."/>
            <person name="Cho W.K."/>
            <person name="Kim J.Y."/>
            <person name="Xu Y."/>
            <person name="Heller-Uszynska K."/>
            <person name="Miao H."/>
            <person name="Cheng Z."/>
            <person name="Zhang S."/>
            <person name="Wu J."/>
            <person name="Yang Y."/>
            <person name="Kang H."/>
            <person name="Li M."/>
            <person name="Liang H."/>
            <person name="Ren X."/>
            <person name="Shi Z."/>
            <person name="Wen M."/>
            <person name="Jian M."/>
            <person name="Yang H."/>
            <person name="Zhang G."/>
            <person name="Yang Z."/>
            <person name="Chen R."/>
            <person name="Liu S."/>
            <person name="Li J."/>
            <person name="Ma L."/>
            <person name="Liu H."/>
            <person name="Zhou Y."/>
            <person name="Zhao J."/>
            <person name="Fang X."/>
            <person name="Li G."/>
            <person name="Fang L."/>
            <person name="Li Y."/>
            <person name="Liu D."/>
            <person name="Zheng H."/>
            <person name="Zhang Y."/>
            <person name="Qin N."/>
            <person name="Li Z."/>
            <person name="Yang G."/>
            <person name="Yang S."/>
            <person name="Bolund L."/>
            <person name="Kristiansen K."/>
            <person name="Zheng H."/>
            <person name="Li S."/>
            <person name="Zhang X."/>
            <person name="Yang H."/>
            <person name="Wang J."/>
            <person name="Sun R."/>
            <person name="Zhang B."/>
            <person name="Jiang S."/>
            <person name="Wang J."/>
            <person name="Du Y."/>
            <person name="Li S."/>
        </authorList>
    </citation>
    <scope>NUCLEOTIDE SEQUENCE [LARGE SCALE GENOMIC DNA]</scope>
    <source>
        <strain evidence="4">cv. 9930</strain>
    </source>
</reference>
<dbReference type="GO" id="GO:0004672">
    <property type="term" value="F:protein kinase activity"/>
    <property type="evidence" value="ECO:0000318"/>
    <property type="project" value="GO_Central"/>
</dbReference>
<evidence type="ECO:0000259" key="2">
    <source>
        <dbReference type="PROSITE" id="PS50011"/>
    </source>
</evidence>
<dbReference type="OMA" id="SEIRTMC"/>
<dbReference type="EMBL" id="CM002928">
    <property type="protein sequence ID" value="KGN44756.1"/>
    <property type="molecule type" value="Genomic_DNA"/>
</dbReference>
<dbReference type="SUPFAM" id="SSF56112">
    <property type="entry name" value="Protein kinase-like (PK-like)"/>
    <property type="match status" value="1"/>
</dbReference>
<reference evidence="3 4" key="4">
    <citation type="journal article" date="2011" name="BMC Genomics">
        <title>RNA-Seq improves annotation of protein-coding genes in the cucumber genome.</title>
        <authorList>
            <person name="Li Z."/>
            <person name="Zhang Z."/>
            <person name="Yan P."/>
            <person name="Huang S."/>
            <person name="Fei Z."/>
            <person name="Lin K."/>
        </authorList>
    </citation>
    <scope>NUCLEOTIDE SEQUENCE [LARGE SCALE GENOMIC DNA]</scope>
    <source>
        <strain evidence="4">cv. 9930</strain>
    </source>
</reference>
<keyword evidence="1" id="KW-0067">ATP-binding</keyword>
<dbReference type="eggNOG" id="KOG0198">
    <property type="taxonomic scope" value="Eukaryota"/>
</dbReference>
<evidence type="ECO:0000313" key="4">
    <source>
        <dbReference type="Proteomes" id="UP000029981"/>
    </source>
</evidence>
<feature type="domain" description="Protein kinase" evidence="2">
    <location>
        <begin position="4"/>
        <end position="283"/>
    </location>
</feature>
<dbReference type="SMART" id="SM00220">
    <property type="entry name" value="S_TKc"/>
    <property type="match status" value="1"/>
</dbReference>
<dbReference type="InterPro" id="IPR011009">
    <property type="entry name" value="Kinase-like_dom_sf"/>
</dbReference>
<dbReference type="InterPro" id="IPR017441">
    <property type="entry name" value="Protein_kinase_ATP_BS"/>
</dbReference>
<name>A0A0A0KAC2_CUCSA</name>
<proteinExistence type="predicted"/>
<dbReference type="PROSITE" id="PS00107">
    <property type="entry name" value="PROTEIN_KINASE_ATP"/>
    <property type="match status" value="1"/>
</dbReference>
<dbReference type="Gramene" id="KGN44756">
    <property type="protein sequence ID" value="KGN44756"/>
    <property type="gene ID" value="Csa_7G378450"/>
</dbReference>
<dbReference type="Gene3D" id="1.10.510.10">
    <property type="entry name" value="Transferase(Phosphotransferase) domain 1"/>
    <property type="match status" value="1"/>
</dbReference>
<gene>
    <name evidence="3" type="ORF">Csa_7G378450</name>
</gene>
<reference evidence="3 4" key="3">
    <citation type="journal article" date="2010" name="BMC Genomics">
        <title>Transcriptome sequencing and comparative analysis of cucumber flowers with different sex types.</title>
        <authorList>
            <person name="Guo S."/>
            <person name="Zheng Y."/>
            <person name="Joung J.G."/>
            <person name="Liu S."/>
            <person name="Zhang Z."/>
            <person name="Crasta O.R."/>
            <person name="Sobral B.W."/>
            <person name="Xu Y."/>
            <person name="Huang S."/>
            <person name="Fei Z."/>
        </authorList>
    </citation>
    <scope>NUCLEOTIDE SEQUENCE [LARGE SCALE GENOMIC DNA]</scope>
    <source>
        <strain evidence="4">cv. 9930</strain>
    </source>
</reference>
<organism evidence="3 4">
    <name type="scientific">Cucumis sativus</name>
    <name type="common">Cucumber</name>
    <dbReference type="NCBI Taxonomy" id="3659"/>
    <lineage>
        <taxon>Eukaryota</taxon>
        <taxon>Viridiplantae</taxon>
        <taxon>Streptophyta</taxon>
        <taxon>Embryophyta</taxon>
        <taxon>Tracheophyta</taxon>
        <taxon>Spermatophyta</taxon>
        <taxon>Magnoliopsida</taxon>
        <taxon>eudicotyledons</taxon>
        <taxon>Gunneridae</taxon>
        <taxon>Pentapetalae</taxon>
        <taxon>rosids</taxon>
        <taxon>fabids</taxon>
        <taxon>Cucurbitales</taxon>
        <taxon>Cucurbitaceae</taxon>
        <taxon>Benincaseae</taxon>
        <taxon>Cucumis</taxon>
    </lineage>
</organism>
<reference evidence="3 4" key="2">
    <citation type="journal article" date="2009" name="PLoS ONE">
        <title>An integrated genetic and cytogenetic map of the cucumber genome.</title>
        <authorList>
            <person name="Ren Y."/>
            <person name="Zhang Z."/>
            <person name="Liu J."/>
            <person name="Staub J.E."/>
            <person name="Han Y."/>
            <person name="Cheng Z."/>
            <person name="Li X."/>
            <person name="Lu J."/>
            <person name="Miao H."/>
            <person name="Kang H."/>
            <person name="Xie B."/>
            <person name="Gu X."/>
            <person name="Wang X."/>
            <person name="Du Y."/>
            <person name="Jin W."/>
            <person name="Huang S."/>
        </authorList>
    </citation>
    <scope>NUCLEOTIDE SEQUENCE [LARGE SCALE GENOMIC DNA]</scope>
    <source>
        <strain evidence="4">cv. 9930</strain>
    </source>
</reference>
<dbReference type="InterPro" id="IPR052751">
    <property type="entry name" value="Plant_MAPKKK"/>
</dbReference>
<dbReference type="GO" id="GO:0007165">
    <property type="term" value="P:signal transduction"/>
    <property type="evidence" value="ECO:0000318"/>
    <property type="project" value="GO_Central"/>
</dbReference>
<evidence type="ECO:0000313" key="3">
    <source>
        <dbReference type="EMBL" id="KGN44756.1"/>
    </source>
</evidence>
<feature type="binding site" evidence="1">
    <location>
        <position position="40"/>
    </location>
    <ligand>
        <name>ATP</name>
        <dbReference type="ChEBI" id="CHEBI:30616"/>
    </ligand>
</feature>
<dbReference type="InterPro" id="IPR000719">
    <property type="entry name" value="Prot_kinase_dom"/>
</dbReference>
<dbReference type="OrthoDB" id="25592at2759"/>
<dbReference type="PANTHER" id="PTHR48011:SF51">
    <property type="entry name" value="PROTEIN KINASE SUPERFAMILY PROTEIN"/>
    <property type="match status" value="1"/>
</dbReference>
<dbReference type="PANTHER" id="PTHR48011">
    <property type="entry name" value="CCR4-NOT TRANSCRIPTIONAL COMPLEX SUBUNIT CAF120-RELATED"/>
    <property type="match status" value="1"/>
</dbReference>
<dbReference type="GO" id="GO:0005524">
    <property type="term" value="F:ATP binding"/>
    <property type="evidence" value="ECO:0007669"/>
    <property type="project" value="UniProtKB-UniRule"/>
</dbReference>
<dbReference type="AlphaFoldDB" id="A0A0A0KAC2"/>
<keyword evidence="4" id="KW-1185">Reference proteome</keyword>
<dbReference type="STRING" id="3659.A0A0A0KAC2"/>
<sequence length="331" mass="38064">MENWVPVKVLGQGSYAVVCLAKQSIRKCSDNNLPYYFALKIYPLQHNSSLLWEEQVLKQFKGCPEIVQYFGSEITRGGSFCNDKDFYTLKLEYAAGGTLDDLIKQRDKLPEDEVKDYLRMILKGLSCIHSKGFVHVDLKPNNILAFPQSDGKMKLKIADFGQAERCKYRDDNGQHKRYGYCSSLKFKGSPRYMSPESIIFNEVDDAHDIWSLGCILVKMISGKCVWDGYTDSKQLMIEVLDNKIMATIPGELSEQGKDFIRKCFIRSYKQRWTADMLLQHPYLNQENEAPMKEDEATMKDDEATMDGGSYSFNRLILKFPIAKLFLTCFNQ</sequence>
<protein>
    <recommendedName>
        <fullName evidence="2">Protein kinase domain-containing protein</fullName>
    </recommendedName>
</protein>
<evidence type="ECO:0000256" key="1">
    <source>
        <dbReference type="PROSITE-ProRule" id="PRU10141"/>
    </source>
</evidence>